<evidence type="ECO:0000313" key="2">
    <source>
        <dbReference type="Proteomes" id="UP000814176"/>
    </source>
</evidence>
<reference evidence="1 2" key="1">
    <citation type="journal article" date="2021" name="Environ. Microbiol.">
        <title>Gene family expansions and transcriptome signatures uncover fungal adaptations to wood decay.</title>
        <authorList>
            <person name="Hage H."/>
            <person name="Miyauchi S."/>
            <person name="Viragh M."/>
            <person name="Drula E."/>
            <person name="Min B."/>
            <person name="Chaduli D."/>
            <person name="Navarro D."/>
            <person name="Favel A."/>
            <person name="Norest M."/>
            <person name="Lesage-Meessen L."/>
            <person name="Balint B."/>
            <person name="Merenyi Z."/>
            <person name="de Eugenio L."/>
            <person name="Morin E."/>
            <person name="Martinez A.T."/>
            <person name="Baldrian P."/>
            <person name="Stursova M."/>
            <person name="Martinez M.J."/>
            <person name="Novotny C."/>
            <person name="Magnuson J.K."/>
            <person name="Spatafora J.W."/>
            <person name="Maurice S."/>
            <person name="Pangilinan J."/>
            <person name="Andreopoulos W."/>
            <person name="LaButti K."/>
            <person name="Hundley H."/>
            <person name="Na H."/>
            <person name="Kuo A."/>
            <person name="Barry K."/>
            <person name="Lipzen A."/>
            <person name="Henrissat B."/>
            <person name="Riley R."/>
            <person name="Ahrendt S."/>
            <person name="Nagy L.G."/>
            <person name="Grigoriev I.V."/>
            <person name="Martin F."/>
            <person name="Rosso M.N."/>
        </authorList>
    </citation>
    <scope>NUCLEOTIDE SEQUENCE [LARGE SCALE GENOMIC DNA]</scope>
    <source>
        <strain evidence="1 2">CIRM-BRFM 1785</strain>
    </source>
</reference>
<dbReference type="Gene3D" id="3.30.70.240">
    <property type="match status" value="1"/>
</dbReference>
<accession>A0ABQ8KMX1</accession>
<keyword evidence="2" id="KW-1185">Reference proteome</keyword>
<name>A0ABQ8KMX1_9APHY</name>
<dbReference type="EMBL" id="JADCUA010000006">
    <property type="protein sequence ID" value="KAH9839413.1"/>
    <property type="molecule type" value="Genomic_DNA"/>
</dbReference>
<gene>
    <name evidence="1" type="ORF">C8Q71DRAFT_749399</name>
</gene>
<evidence type="ECO:0000313" key="1">
    <source>
        <dbReference type="EMBL" id="KAH9839413.1"/>
    </source>
</evidence>
<sequence>MPPPPGGPGPNVQLVQAPMPPAAFIFLLPIDEWGIAFDLSTRIMQDPPPDGWGVNRSTIYARIARELRRHGYYHAQYSVYNRQNVSGLGVYLDMCALRAIEPAGIFSTAVRRLQMFHIDHHTMIVTNEMRLGGNLATHLTGTTPANLVPNHVPSAPHPLDPNWCW</sequence>
<dbReference type="RefSeq" id="XP_047781168.1">
    <property type="nucleotide sequence ID" value="XM_047923197.1"/>
</dbReference>
<comment type="caution">
    <text evidence="1">The sequence shown here is derived from an EMBL/GenBank/DDBJ whole genome shotgun (WGS) entry which is preliminary data.</text>
</comment>
<dbReference type="Proteomes" id="UP000814176">
    <property type="component" value="Unassembled WGS sequence"/>
</dbReference>
<dbReference type="GeneID" id="72003929"/>
<protein>
    <submittedName>
        <fullName evidence="1">Uncharacterized protein</fullName>
    </submittedName>
</protein>
<proteinExistence type="predicted"/>
<organism evidence="1 2">
    <name type="scientific">Rhodofomes roseus</name>
    <dbReference type="NCBI Taxonomy" id="34475"/>
    <lineage>
        <taxon>Eukaryota</taxon>
        <taxon>Fungi</taxon>
        <taxon>Dikarya</taxon>
        <taxon>Basidiomycota</taxon>
        <taxon>Agaricomycotina</taxon>
        <taxon>Agaricomycetes</taxon>
        <taxon>Polyporales</taxon>
        <taxon>Rhodofomes</taxon>
    </lineage>
</organism>